<dbReference type="EMBL" id="KQ086382">
    <property type="protein sequence ID" value="KLO05009.1"/>
    <property type="molecule type" value="Genomic_DNA"/>
</dbReference>
<organism evidence="1 2">
    <name type="scientific">Schizopora paradoxa</name>
    <dbReference type="NCBI Taxonomy" id="27342"/>
    <lineage>
        <taxon>Eukaryota</taxon>
        <taxon>Fungi</taxon>
        <taxon>Dikarya</taxon>
        <taxon>Basidiomycota</taxon>
        <taxon>Agaricomycotina</taxon>
        <taxon>Agaricomycetes</taxon>
        <taxon>Hymenochaetales</taxon>
        <taxon>Schizoporaceae</taxon>
        <taxon>Schizopora</taxon>
    </lineage>
</organism>
<evidence type="ECO:0000313" key="2">
    <source>
        <dbReference type="Proteomes" id="UP000053477"/>
    </source>
</evidence>
<keyword evidence="2" id="KW-1185">Reference proteome</keyword>
<protein>
    <submittedName>
        <fullName evidence="1">Uncharacterized protein</fullName>
    </submittedName>
</protein>
<evidence type="ECO:0000313" key="1">
    <source>
        <dbReference type="EMBL" id="KLO05009.1"/>
    </source>
</evidence>
<sequence>MARRVPLHATSAMVSLGASPRTFVMPTSLPRRYDSYLRDLTEPPDASFGTFDETALSDSSVMTPPTDGYPCGATLRMTMFSAQNADLHFALAFHCCVAECSFMKYTQLAHRDRTRSAQFHNEATLRRTVTRKASAYMA</sequence>
<accession>A0A0H2R018</accession>
<dbReference type="Proteomes" id="UP000053477">
    <property type="component" value="Unassembled WGS sequence"/>
</dbReference>
<gene>
    <name evidence="1" type="ORF">SCHPADRAFT_739621</name>
</gene>
<dbReference type="InParanoid" id="A0A0H2R018"/>
<proteinExistence type="predicted"/>
<dbReference type="AlphaFoldDB" id="A0A0H2R018"/>
<reference evidence="1 2" key="1">
    <citation type="submission" date="2015-04" db="EMBL/GenBank/DDBJ databases">
        <title>Complete genome sequence of Schizopora paradoxa KUC8140, a cosmopolitan wood degrader in East Asia.</title>
        <authorList>
            <consortium name="DOE Joint Genome Institute"/>
            <person name="Min B."/>
            <person name="Park H."/>
            <person name="Jang Y."/>
            <person name="Kim J.-J."/>
            <person name="Kim K.H."/>
            <person name="Pangilinan J."/>
            <person name="Lipzen A."/>
            <person name="Riley R."/>
            <person name="Grigoriev I.V."/>
            <person name="Spatafora J.W."/>
            <person name="Choi I.-G."/>
        </authorList>
    </citation>
    <scope>NUCLEOTIDE SEQUENCE [LARGE SCALE GENOMIC DNA]</scope>
    <source>
        <strain evidence="1 2">KUC8140</strain>
    </source>
</reference>
<name>A0A0H2R018_9AGAM</name>